<dbReference type="Gene3D" id="2.30.30.40">
    <property type="entry name" value="SH3 Domains"/>
    <property type="match status" value="1"/>
</dbReference>
<proteinExistence type="predicted"/>
<dbReference type="CDD" id="cd16916">
    <property type="entry name" value="HATPase_CheA-like"/>
    <property type="match status" value="1"/>
</dbReference>
<dbReference type="PROSITE" id="PS50894">
    <property type="entry name" value="HPT"/>
    <property type="match status" value="1"/>
</dbReference>
<feature type="compositionally biased region" description="Polar residues" evidence="10">
    <location>
        <begin position="159"/>
        <end position="171"/>
    </location>
</feature>
<dbReference type="Gene3D" id="3.30.565.10">
    <property type="entry name" value="Histidine kinase-like ATPase, C-terminal domain"/>
    <property type="match status" value="1"/>
</dbReference>
<evidence type="ECO:0000256" key="9">
    <source>
        <dbReference type="PROSITE-ProRule" id="PRU00110"/>
    </source>
</evidence>
<dbReference type="InterPro" id="IPR036890">
    <property type="entry name" value="HATPase_C_sf"/>
</dbReference>
<evidence type="ECO:0000256" key="6">
    <source>
        <dbReference type="ARBA" id="ARBA00022777"/>
    </source>
</evidence>
<dbReference type="GO" id="GO:0006935">
    <property type="term" value="P:chemotaxis"/>
    <property type="evidence" value="ECO:0007669"/>
    <property type="project" value="InterPro"/>
</dbReference>
<dbReference type="Gene3D" id="1.10.287.560">
    <property type="entry name" value="Histidine kinase CheA-like, homodimeric domain"/>
    <property type="match status" value="1"/>
</dbReference>
<evidence type="ECO:0000256" key="4">
    <source>
        <dbReference type="ARBA" id="ARBA00022553"/>
    </source>
</evidence>
<evidence type="ECO:0000259" key="12">
    <source>
        <dbReference type="PROSITE" id="PS50851"/>
    </source>
</evidence>
<dbReference type="PROSITE" id="PS50851">
    <property type="entry name" value="CHEW"/>
    <property type="match status" value="1"/>
</dbReference>
<feature type="domain" description="CheW-like" evidence="12">
    <location>
        <begin position="448"/>
        <end position="587"/>
    </location>
</feature>
<evidence type="ECO:0000256" key="5">
    <source>
        <dbReference type="ARBA" id="ARBA00022679"/>
    </source>
</evidence>
<gene>
    <name evidence="14" type="ORF">NKE59_03710</name>
</gene>
<dbReference type="SUPFAM" id="SSF50341">
    <property type="entry name" value="CheW-like"/>
    <property type="match status" value="2"/>
</dbReference>
<dbReference type="SUPFAM" id="SSF55874">
    <property type="entry name" value="ATPase domain of HSP90 chaperone/DNA topoisomerase II/histidine kinase"/>
    <property type="match status" value="1"/>
</dbReference>
<dbReference type="SUPFAM" id="SSF47226">
    <property type="entry name" value="Histidine-containing phosphotransfer domain, HPT domain"/>
    <property type="match status" value="1"/>
</dbReference>
<dbReference type="InterPro" id="IPR036061">
    <property type="entry name" value="CheW-like_dom_sf"/>
</dbReference>
<dbReference type="RefSeq" id="WP_353439636.1">
    <property type="nucleotide sequence ID" value="NZ_CP099959.1"/>
</dbReference>
<dbReference type="Gene3D" id="1.20.120.160">
    <property type="entry name" value="HPT domain"/>
    <property type="match status" value="1"/>
</dbReference>
<dbReference type="InterPro" id="IPR037006">
    <property type="entry name" value="CheA-like_homodim_sf"/>
</dbReference>
<dbReference type="GO" id="GO:0005737">
    <property type="term" value="C:cytoplasm"/>
    <property type="evidence" value="ECO:0007669"/>
    <property type="project" value="InterPro"/>
</dbReference>
<dbReference type="SUPFAM" id="SSF47384">
    <property type="entry name" value="Homodimeric domain of signal transducing histidine kinase"/>
    <property type="match status" value="1"/>
</dbReference>
<dbReference type="PANTHER" id="PTHR43395">
    <property type="entry name" value="SENSOR HISTIDINE KINASE CHEA"/>
    <property type="match status" value="1"/>
</dbReference>
<dbReference type="SMART" id="SM00260">
    <property type="entry name" value="CheW"/>
    <property type="match status" value="2"/>
</dbReference>
<dbReference type="CDD" id="cd00731">
    <property type="entry name" value="CheA_reg"/>
    <property type="match status" value="1"/>
</dbReference>
<dbReference type="Pfam" id="PF01584">
    <property type="entry name" value="CheW"/>
    <property type="match status" value="2"/>
</dbReference>
<dbReference type="AlphaFoldDB" id="A0AAU8A4R1"/>
<dbReference type="SMART" id="SM01231">
    <property type="entry name" value="H-kinase_dim"/>
    <property type="match status" value="1"/>
</dbReference>
<dbReference type="PROSITE" id="PS50109">
    <property type="entry name" value="HIS_KIN"/>
    <property type="match status" value="1"/>
</dbReference>
<evidence type="ECO:0000259" key="11">
    <source>
        <dbReference type="PROSITE" id="PS50109"/>
    </source>
</evidence>
<organism evidence="14">
    <name type="scientific">Polynucleobacter sp. UK-FUSCHL-C3</name>
    <dbReference type="NCBI Taxonomy" id="2955208"/>
    <lineage>
        <taxon>Bacteria</taxon>
        <taxon>Pseudomonadati</taxon>
        <taxon>Pseudomonadota</taxon>
        <taxon>Betaproteobacteria</taxon>
        <taxon>Burkholderiales</taxon>
        <taxon>Burkholderiaceae</taxon>
        <taxon>Polynucleobacter</taxon>
    </lineage>
</organism>
<feature type="domain" description="Histidine kinase" evidence="11">
    <location>
        <begin position="193"/>
        <end position="446"/>
    </location>
</feature>
<dbReference type="InterPro" id="IPR002545">
    <property type="entry name" value="CheW-lke_dom"/>
</dbReference>
<feature type="compositionally biased region" description="Basic and acidic residues" evidence="10">
    <location>
        <begin position="184"/>
        <end position="196"/>
    </location>
</feature>
<dbReference type="EC" id="2.7.13.3" evidence="2"/>
<keyword evidence="6" id="KW-0418">Kinase</keyword>
<dbReference type="CDD" id="cd00088">
    <property type="entry name" value="HPT"/>
    <property type="match status" value="1"/>
</dbReference>
<evidence type="ECO:0000256" key="3">
    <source>
        <dbReference type="ARBA" id="ARBA00021495"/>
    </source>
</evidence>
<sequence length="771" mass="84905">MDNNDQILDEFLLEAQEIFDQLDLDFVALEQNPDDKKLVGNIFRAMHTLKGSSGFFAFHRLEKVAHSGESLLSKIRDGALALNEEITDALLATSDRLREIVANIKKQRSESVGDDSELIEWLKFLTDGGKAFPRTGKEDAASFVASPSPEPAAVIEATPQETKVVQTSNKEVSPLPSTDVPEPVDSKESPEPERSTEIAAPIKVSVELLDKLMNLVSEMVLARNRLLSFARTSGDLAFNNTVRRIDSVTLELQERMMKTRMQPISQVWTKFPRLVRDIAQETGKRVELIQIGAETELDRTLLEGIRDPLVHIIRNSVDHGIESPSERAAKGKPEQGTVKLRSFHENGHVVIEIADDGAGINVPLVAKKAVEKGLVTPERVSKLTEREIIDFIYLPGFSTKDQITNLSGRGVGMDVVRTNIQGIGGNVDIATSGQGTRLRLSIPLTLAIMPAVFVRCKEYSYAIPQVNVFEMLRYEPKEGVPGVEDFYGVPVFRLRDKLIPLVFLNHQLKLDEQPTPVDQPLNIVIVQAAGIRFGIVVDEVLYMQEVVVKSVGPLLKGTPVYSGSTILGDGRVALIFDIAAIAVRSGIIAKLADNQFEQDISTAIGANTDEQQMLSFDLLGLERMVMPLDAVDRLEMIAASKIDRRGNEAVVLYGKKIMKLIPLTNYVEGATHKSLYGDETVPVIVHYHKGQPIGFIVKKVHNIVNVPTQSVMITQPQRGIMGSVIVNDAVMSILNVQEILSLSGMGPFNDPNFVHDEESVNVALAMNGEVK</sequence>
<evidence type="ECO:0000259" key="13">
    <source>
        <dbReference type="PROSITE" id="PS50894"/>
    </source>
</evidence>
<feature type="region of interest" description="Disordered" evidence="10">
    <location>
        <begin position="158"/>
        <end position="196"/>
    </location>
</feature>
<dbReference type="InterPro" id="IPR051315">
    <property type="entry name" value="Bact_Chemotaxis_CheA"/>
</dbReference>
<keyword evidence="5" id="KW-0808">Transferase</keyword>
<dbReference type="Pfam" id="PF01627">
    <property type="entry name" value="Hpt"/>
    <property type="match status" value="1"/>
</dbReference>
<dbReference type="SMART" id="SM00073">
    <property type="entry name" value="HPT"/>
    <property type="match status" value="1"/>
</dbReference>
<dbReference type="InterPro" id="IPR008207">
    <property type="entry name" value="Sig_transdc_His_kin_Hpt_dom"/>
</dbReference>
<feature type="modified residue" description="Phosphohistidine" evidence="9">
    <location>
        <position position="47"/>
    </location>
</feature>
<evidence type="ECO:0000256" key="1">
    <source>
        <dbReference type="ARBA" id="ARBA00000085"/>
    </source>
</evidence>
<keyword evidence="7" id="KW-0902">Two-component regulatory system</keyword>
<dbReference type="Pfam" id="PF02518">
    <property type="entry name" value="HATPase_c"/>
    <property type="match status" value="1"/>
</dbReference>
<comment type="function">
    <text evidence="8">Involved in the transmission of sensory signals from the chemoreceptors to the flagellar motors. CheA is autophosphorylated; it can transfer its phosphate group to either CheB or CheY.</text>
</comment>
<dbReference type="InterPro" id="IPR003594">
    <property type="entry name" value="HATPase_dom"/>
</dbReference>
<evidence type="ECO:0000256" key="8">
    <source>
        <dbReference type="ARBA" id="ARBA00035100"/>
    </source>
</evidence>
<evidence type="ECO:0000256" key="2">
    <source>
        <dbReference type="ARBA" id="ARBA00012438"/>
    </source>
</evidence>
<dbReference type="SMART" id="SM00387">
    <property type="entry name" value="HATPase_c"/>
    <property type="match status" value="1"/>
</dbReference>
<dbReference type="InterPro" id="IPR005467">
    <property type="entry name" value="His_kinase_dom"/>
</dbReference>
<dbReference type="InterPro" id="IPR004358">
    <property type="entry name" value="Sig_transdc_His_kin-like_C"/>
</dbReference>
<accession>A0AAU8A4R1</accession>
<name>A0AAU8A4R1_9BURK</name>
<protein>
    <recommendedName>
        <fullName evidence="3">Chemotaxis protein CheA</fullName>
        <ecNumber evidence="2">2.7.13.3</ecNumber>
    </recommendedName>
</protein>
<keyword evidence="4 9" id="KW-0597">Phosphoprotein</keyword>
<dbReference type="InterPro" id="IPR036641">
    <property type="entry name" value="HPT_dom_sf"/>
</dbReference>
<dbReference type="PRINTS" id="PR00344">
    <property type="entry name" value="BCTRLSENSOR"/>
</dbReference>
<feature type="domain" description="HPt" evidence="13">
    <location>
        <begin position="1"/>
        <end position="104"/>
    </location>
</feature>
<evidence type="ECO:0000313" key="14">
    <source>
        <dbReference type="EMBL" id="XCC58408.1"/>
    </source>
</evidence>
<reference evidence="14" key="1">
    <citation type="submission" date="2022-06" db="EMBL/GenBank/DDBJ databases">
        <title>New Polynucleobacter species.</title>
        <authorList>
            <person name="Hahn M.W."/>
        </authorList>
    </citation>
    <scope>NUCLEOTIDE SEQUENCE</scope>
    <source>
        <strain evidence="14">UK-FUSCHL-C3</strain>
    </source>
</reference>
<comment type="catalytic activity">
    <reaction evidence="1">
        <text>ATP + protein L-histidine = ADP + protein N-phospho-L-histidine.</text>
        <dbReference type="EC" id="2.7.13.3"/>
    </reaction>
</comment>
<dbReference type="FunFam" id="3.30.565.10:FF:000016">
    <property type="entry name" value="Chemotaxis protein CheA, putative"/>
    <property type="match status" value="1"/>
</dbReference>
<dbReference type="InterPro" id="IPR004105">
    <property type="entry name" value="CheA-like_dim"/>
</dbReference>
<dbReference type="InterPro" id="IPR036097">
    <property type="entry name" value="HisK_dim/P_sf"/>
</dbReference>
<dbReference type="PANTHER" id="PTHR43395:SF1">
    <property type="entry name" value="CHEMOTAXIS PROTEIN CHEA"/>
    <property type="match status" value="1"/>
</dbReference>
<dbReference type="EMBL" id="CP099959">
    <property type="protein sequence ID" value="XCC58408.1"/>
    <property type="molecule type" value="Genomic_DNA"/>
</dbReference>
<dbReference type="Pfam" id="PF02895">
    <property type="entry name" value="H-kinase_dim"/>
    <property type="match status" value="1"/>
</dbReference>
<evidence type="ECO:0000256" key="10">
    <source>
        <dbReference type="SAM" id="MobiDB-lite"/>
    </source>
</evidence>
<evidence type="ECO:0000256" key="7">
    <source>
        <dbReference type="ARBA" id="ARBA00023012"/>
    </source>
</evidence>
<dbReference type="GO" id="GO:0000155">
    <property type="term" value="F:phosphorelay sensor kinase activity"/>
    <property type="evidence" value="ECO:0007669"/>
    <property type="project" value="InterPro"/>
</dbReference>